<dbReference type="OrthoDB" id="2623973at2"/>
<dbReference type="AlphaFoldDB" id="A0A518VFS4"/>
<protein>
    <submittedName>
        <fullName evidence="1">Uncharacterized protein</fullName>
    </submittedName>
</protein>
<name>A0A518VFS4_BRELA</name>
<reference evidence="1 2" key="1">
    <citation type="submission" date="2018-11" db="EMBL/GenBank/DDBJ databases">
        <title>Phylogenetic determinants of toxin gene distribution in genomes of Brevibacillus laterosporus.</title>
        <authorList>
            <person name="Glare T.R."/>
            <person name="Durrant A."/>
            <person name="Berry C."/>
            <person name="Palma L."/>
            <person name="Ormskirk M."/>
            <person name="Cox M.O."/>
        </authorList>
    </citation>
    <scope>NUCLEOTIDE SEQUENCE [LARGE SCALE GENOMIC DNA]</scope>
    <source>
        <strain evidence="1 2">1821L</strain>
    </source>
</reference>
<dbReference type="Proteomes" id="UP000319432">
    <property type="component" value="Chromosome"/>
</dbReference>
<proteinExistence type="predicted"/>
<organism evidence="1 2">
    <name type="scientific">Brevibacillus laterosporus</name>
    <name type="common">Bacillus laterosporus</name>
    <dbReference type="NCBI Taxonomy" id="1465"/>
    <lineage>
        <taxon>Bacteria</taxon>
        <taxon>Bacillati</taxon>
        <taxon>Bacillota</taxon>
        <taxon>Bacilli</taxon>
        <taxon>Bacillales</taxon>
        <taxon>Paenibacillaceae</taxon>
        <taxon>Brevibacillus</taxon>
    </lineage>
</organism>
<evidence type="ECO:0000313" key="1">
    <source>
        <dbReference type="EMBL" id="QDX95855.1"/>
    </source>
</evidence>
<accession>A0A518VFS4</accession>
<keyword evidence="2" id="KW-1185">Reference proteome</keyword>
<gene>
    <name evidence="1" type="ORF">EEL30_21690</name>
</gene>
<sequence>MLYHEINEQLKAGDIVYICDYRFNNIDQQPIRHVEPQKVMVFSNSDLPRNKNVYYSEHHFRPLNKKGKSSSRIIAPYDNTGYRHYTGVSLNIFFSEEECIKHYWRQCKQILKRFEQAKIDKVNYYESKINEINEEMLHQVQG</sequence>
<evidence type="ECO:0000313" key="2">
    <source>
        <dbReference type="Proteomes" id="UP000319432"/>
    </source>
</evidence>
<dbReference type="EMBL" id="CP033464">
    <property type="protein sequence ID" value="QDX95855.1"/>
    <property type="molecule type" value="Genomic_DNA"/>
</dbReference>